<dbReference type="EMBL" id="QLLL01000002">
    <property type="protein sequence ID" value="RAJ08669.1"/>
    <property type="molecule type" value="Genomic_DNA"/>
</dbReference>
<evidence type="ECO:0000313" key="1">
    <source>
        <dbReference type="EMBL" id="RAJ08669.1"/>
    </source>
</evidence>
<comment type="caution">
    <text evidence="1">The sequence shown here is derived from an EMBL/GenBank/DDBJ whole genome shotgun (WGS) entry which is preliminary data.</text>
</comment>
<gene>
    <name evidence="1" type="ORF">LX64_01323</name>
</gene>
<name>A0A327QVP1_9BACT</name>
<sequence>MLGKHLNRNQMRQIVGGQFMNEARCDKPVTDCYLQCPQDCTCTQTSGNRFFCSYL</sequence>
<dbReference type="AlphaFoldDB" id="A0A327QVP1"/>
<protein>
    <submittedName>
        <fullName evidence="1">Uncharacterized protein</fullName>
    </submittedName>
</protein>
<reference evidence="1 2" key="1">
    <citation type="submission" date="2018-06" db="EMBL/GenBank/DDBJ databases">
        <title>Genomic Encyclopedia of Archaeal and Bacterial Type Strains, Phase II (KMG-II): from individual species to whole genera.</title>
        <authorList>
            <person name="Goeker M."/>
        </authorList>
    </citation>
    <scope>NUCLEOTIDE SEQUENCE [LARGE SCALE GENOMIC DNA]</scope>
    <source>
        <strain evidence="1 2">DSM 23857</strain>
    </source>
</reference>
<keyword evidence="2" id="KW-1185">Reference proteome</keyword>
<dbReference type="Proteomes" id="UP000249547">
    <property type="component" value="Unassembled WGS sequence"/>
</dbReference>
<organism evidence="1 2">
    <name type="scientific">Chitinophaga skermanii</name>
    <dbReference type="NCBI Taxonomy" id="331697"/>
    <lineage>
        <taxon>Bacteria</taxon>
        <taxon>Pseudomonadati</taxon>
        <taxon>Bacteroidota</taxon>
        <taxon>Chitinophagia</taxon>
        <taxon>Chitinophagales</taxon>
        <taxon>Chitinophagaceae</taxon>
        <taxon>Chitinophaga</taxon>
    </lineage>
</organism>
<evidence type="ECO:0000313" key="2">
    <source>
        <dbReference type="Proteomes" id="UP000249547"/>
    </source>
</evidence>
<proteinExistence type="predicted"/>
<accession>A0A327QVP1</accession>